<dbReference type="HOGENOM" id="CLU_1306931_0_0_1"/>
<dbReference type="InParanoid" id="M4BBL6"/>
<name>M4BBL6_HYAAE</name>
<feature type="signal peptide" evidence="1">
    <location>
        <begin position="1"/>
        <end position="24"/>
    </location>
</feature>
<dbReference type="VEuPathDB" id="FungiDB:HpaG803679"/>
<sequence>MKVSYFRALFAAGLLSAISDRAHGGIEPEAVTSGARTLDQETVKRQLRTSNSGVLKMSEEGLNQLTQAIIHIRPLQQPIETKNKIFAEYNQHMIRLFGPNWLQPDLPTDQMVVDAAVKQLPDVGLAEKLIMVQGGVMFHSGMATAVQQKLFNEIRILESIPDQSFDWKLPESIPPTSDKATFFQHAHTRYLKYCSNQQLRHGPDRFVEAFT</sequence>
<evidence type="ECO:0008006" key="4">
    <source>
        <dbReference type="Google" id="ProtNLM"/>
    </source>
</evidence>
<proteinExistence type="predicted"/>
<feature type="chain" id="PRO_5004048627" description="RxLR effector candidate protein" evidence="1">
    <location>
        <begin position="25"/>
        <end position="211"/>
    </location>
</feature>
<dbReference type="AlphaFoldDB" id="M4BBL6"/>
<evidence type="ECO:0000256" key="1">
    <source>
        <dbReference type="SAM" id="SignalP"/>
    </source>
</evidence>
<organism evidence="2 3">
    <name type="scientific">Hyaloperonospora arabidopsidis (strain Emoy2)</name>
    <name type="common">Downy mildew agent</name>
    <name type="synonym">Peronospora arabidopsidis</name>
    <dbReference type="NCBI Taxonomy" id="559515"/>
    <lineage>
        <taxon>Eukaryota</taxon>
        <taxon>Sar</taxon>
        <taxon>Stramenopiles</taxon>
        <taxon>Oomycota</taxon>
        <taxon>Peronosporomycetes</taxon>
        <taxon>Peronosporales</taxon>
        <taxon>Peronosporaceae</taxon>
        <taxon>Hyaloperonospora</taxon>
    </lineage>
</organism>
<accession>M4BBL6</accession>
<dbReference type="EMBL" id="JH598105">
    <property type="status" value="NOT_ANNOTATED_CDS"/>
    <property type="molecule type" value="Genomic_DNA"/>
</dbReference>
<evidence type="ECO:0000313" key="3">
    <source>
        <dbReference type="Proteomes" id="UP000011713"/>
    </source>
</evidence>
<reference evidence="3" key="1">
    <citation type="journal article" date="2010" name="Science">
        <title>Signatures of adaptation to obligate biotrophy in the Hyaloperonospora arabidopsidis genome.</title>
        <authorList>
            <person name="Baxter L."/>
            <person name="Tripathy S."/>
            <person name="Ishaque N."/>
            <person name="Boot N."/>
            <person name="Cabral A."/>
            <person name="Kemen E."/>
            <person name="Thines M."/>
            <person name="Ah-Fong A."/>
            <person name="Anderson R."/>
            <person name="Badejoko W."/>
            <person name="Bittner-Eddy P."/>
            <person name="Boore J.L."/>
            <person name="Chibucos M.C."/>
            <person name="Coates M."/>
            <person name="Dehal P."/>
            <person name="Delehaunty K."/>
            <person name="Dong S."/>
            <person name="Downton P."/>
            <person name="Dumas B."/>
            <person name="Fabro G."/>
            <person name="Fronick C."/>
            <person name="Fuerstenberg S.I."/>
            <person name="Fulton L."/>
            <person name="Gaulin E."/>
            <person name="Govers F."/>
            <person name="Hughes L."/>
            <person name="Humphray S."/>
            <person name="Jiang R.H."/>
            <person name="Judelson H."/>
            <person name="Kamoun S."/>
            <person name="Kyung K."/>
            <person name="Meijer H."/>
            <person name="Minx P."/>
            <person name="Morris P."/>
            <person name="Nelson J."/>
            <person name="Phuntumart V."/>
            <person name="Qutob D."/>
            <person name="Rehmany A."/>
            <person name="Rougon-Cardoso A."/>
            <person name="Ryden P."/>
            <person name="Torto-Alalibo T."/>
            <person name="Studholme D."/>
            <person name="Wang Y."/>
            <person name="Win J."/>
            <person name="Wood J."/>
            <person name="Clifton S.W."/>
            <person name="Rogers J."/>
            <person name="Van den Ackerveken G."/>
            <person name="Jones J.D."/>
            <person name="McDowell J.M."/>
            <person name="Beynon J."/>
            <person name="Tyler B.M."/>
        </authorList>
    </citation>
    <scope>NUCLEOTIDE SEQUENCE [LARGE SCALE GENOMIC DNA]</scope>
    <source>
        <strain evidence="3">Emoy2</strain>
    </source>
</reference>
<reference evidence="2" key="2">
    <citation type="submission" date="2015-06" db="UniProtKB">
        <authorList>
            <consortium name="EnsemblProtists"/>
        </authorList>
    </citation>
    <scope>IDENTIFICATION</scope>
    <source>
        <strain evidence="2">Emoy2</strain>
    </source>
</reference>
<protein>
    <recommendedName>
        <fullName evidence="4">RxLR effector candidate protein</fullName>
    </recommendedName>
</protein>
<keyword evidence="1" id="KW-0732">Signal</keyword>
<keyword evidence="3" id="KW-1185">Reference proteome</keyword>
<dbReference type="Proteomes" id="UP000011713">
    <property type="component" value="Unassembled WGS sequence"/>
</dbReference>
<dbReference type="EnsemblProtists" id="HpaT803679">
    <property type="protein sequence ID" value="HpaP803679"/>
    <property type="gene ID" value="HpaG803679"/>
</dbReference>
<evidence type="ECO:0000313" key="2">
    <source>
        <dbReference type="EnsemblProtists" id="HpaP803679"/>
    </source>
</evidence>